<dbReference type="InterPro" id="IPR038178">
    <property type="entry name" value="Kringle_sf"/>
</dbReference>
<dbReference type="Pfam" id="PF00051">
    <property type="entry name" value="Kringle"/>
    <property type="match status" value="1"/>
</dbReference>
<dbReference type="InterPro" id="IPR050759">
    <property type="entry name" value="Serine_protease_kringle"/>
</dbReference>
<sequence length="627" mass="70523">MVGRSPLPLLILLWPPCQASSEAPRKRDRRKRRRGQHQMYHQDGPMDGPSRSLKEECTSKQQPFVLNFQTDSYGSETSWFLRLDDGTSQQYVDYGPRESQTYGDFTLYSFSHCLDIGKTYTLAVEDNFGDGMCCSRGYGGYEYKLGGVRLYTSDLRPTFREYAEHTFVVDSQYSLAASETLEPGSDVLCQSQPGECGCEDVLQTDYRGDLAQTESGYTCQPWAETASTSDAYPESGLVQNYCRNPDQSPGGTWCYTDPDDSDVEWEYCRVPTCGVVADADLVPKTAQPNAEPTEARPATHTGSSGEGLVNGPTLLPSATPTKQPTVNPTSRPTSRPTSDYSVLNESNGCYGGDVRVTVEVRADEYSTDTSWEFIHPNGTKIMGENPSSFLKHEYKRKEMCVPHGEYTFIVYDVYGDGMCCRYGEGFFKIHLDGKQVLNGGSFNDNVTATVNIGYEPDGYMTERERQYLDAHNVRRKEWHERYNLTYVPLSYSPGIARTAKAWADELLWSCAIVGIEHESSNPYGENLAKNTGNSETWGQLYHPDLIVGRWVDKEIGLPYPSNGHLTQALWRASMYLGCGESTKKFRNGVCRVQVCRYSRAGNCDMKRFNSTEGENWLVPMLDNYTRW</sequence>
<dbReference type="Proteomes" id="UP000266841">
    <property type="component" value="Unassembled WGS sequence"/>
</dbReference>
<dbReference type="SUPFAM" id="SSF57440">
    <property type="entry name" value="Kringle-like"/>
    <property type="match status" value="1"/>
</dbReference>
<reference evidence="6 7" key="1">
    <citation type="journal article" date="2012" name="Genome Biol.">
        <title>Genome and low-iron response of an oceanic diatom adapted to chronic iron limitation.</title>
        <authorList>
            <person name="Lommer M."/>
            <person name="Specht M."/>
            <person name="Roy A.S."/>
            <person name="Kraemer L."/>
            <person name="Andreson R."/>
            <person name="Gutowska M.A."/>
            <person name="Wolf J."/>
            <person name="Bergner S.V."/>
            <person name="Schilhabel M.B."/>
            <person name="Klostermeier U.C."/>
            <person name="Beiko R.G."/>
            <person name="Rosenstiel P."/>
            <person name="Hippler M."/>
            <person name="Laroche J."/>
        </authorList>
    </citation>
    <scope>NUCLEOTIDE SEQUENCE [LARGE SCALE GENOMIC DNA]</scope>
    <source>
        <strain evidence="6 7">CCMP1005</strain>
    </source>
</reference>
<comment type="caution">
    <text evidence="6">The sequence shown here is derived from an EMBL/GenBank/DDBJ whole genome shotgun (WGS) entry which is preliminary data.</text>
</comment>
<dbReference type="eggNOG" id="ENOG502T21H">
    <property type="taxonomic scope" value="Eukaryota"/>
</dbReference>
<dbReference type="InterPro" id="IPR018056">
    <property type="entry name" value="Kringle_CS"/>
</dbReference>
<dbReference type="CDD" id="cd00108">
    <property type="entry name" value="KR"/>
    <property type="match status" value="1"/>
</dbReference>
<feature type="compositionally biased region" description="Polar residues" evidence="3">
    <location>
        <begin position="316"/>
        <end position="346"/>
    </location>
</feature>
<dbReference type="PRINTS" id="PR00018">
    <property type="entry name" value="KRINGLE"/>
</dbReference>
<dbReference type="PANTHER" id="PTHR24261">
    <property type="entry name" value="PLASMINOGEN-RELATED"/>
    <property type="match status" value="1"/>
</dbReference>
<dbReference type="InterPro" id="IPR013806">
    <property type="entry name" value="Kringle-like"/>
</dbReference>
<dbReference type="OMA" id="WHERYNL"/>
<dbReference type="OrthoDB" id="5917794at2759"/>
<evidence type="ECO:0000256" key="1">
    <source>
        <dbReference type="ARBA" id="ARBA00022572"/>
    </source>
</evidence>
<dbReference type="GO" id="GO:0005615">
    <property type="term" value="C:extracellular space"/>
    <property type="evidence" value="ECO:0007669"/>
    <property type="project" value="TreeGrafter"/>
</dbReference>
<evidence type="ECO:0000256" key="4">
    <source>
        <dbReference type="SAM" id="SignalP"/>
    </source>
</evidence>
<protein>
    <recommendedName>
        <fullName evidence="5">Kringle domain-containing protein</fullName>
    </recommendedName>
</protein>
<evidence type="ECO:0000256" key="3">
    <source>
        <dbReference type="SAM" id="MobiDB-lite"/>
    </source>
</evidence>
<gene>
    <name evidence="6" type="ORF">THAOC_14153</name>
</gene>
<dbReference type="InterPro" id="IPR000001">
    <property type="entry name" value="Kringle"/>
</dbReference>
<dbReference type="PROSITE" id="PS00021">
    <property type="entry name" value="KRINGLE_1"/>
    <property type="match status" value="1"/>
</dbReference>
<dbReference type="SMART" id="SM00130">
    <property type="entry name" value="KR"/>
    <property type="match status" value="1"/>
</dbReference>
<name>K0SI47_THAOC</name>
<dbReference type="Gene3D" id="3.40.33.10">
    <property type="entry name" value="CAP"/>
    <property type="match status" value="1"/>
</dbReference>
<dbReference type="InterPro" id="IPR014044">
    <property type="entry name" value="CAP_dom"/>
</dbReference>
<dbReference type="GO" id="GO:0004175">
    <property type="term" value="F:endopeptidase activity"/>
    <property type="evidence" value="ECO:0007669"/>
    <property type="project" value="TreeGrafter"/>
</dbReference>
<evidence type="ECO:0000256" key="2">
    <source>
        <dbReference type="ARBA" id="ARBA00023157"/>
    </source>
</evidence>
<dbReference type="Gene3D" id="2.40.20.10">
    <property type="entry name" value="Plasminogen Kringle 4"/>
    <property type="match status" value="1"/>
</dbReference>
<dbReference type="EMBL" id="AGNL01016506">
    <property type="protein sequence ID" value="EJK65050.1"/>
    <property type="molecule type" value="Genomic_DNA"/>
</dbReference>
<dbReference type="PANTHER" id="PTHR24261:SF7">
    <property type="entry name" value="KRINGLE DOMAIN-CONTAINING PROTEIN"/>
    <property type="match status" value="1"/>
</dbReference>
<keyword evidence="2" id="KW-1015">Disulfide bond</keyword>
<evidence type="ECO:0000313" key="7">
    <source>
        <dbReference type="Proteomes" id="UP000266841"/>
    </source>
</evidence>
<dbReference type="PROSITE" id="PS50070">
    <property type="entry name" value="KRINGLE_2"/>
    <property type="match status" value="1"/>
</dbReference>
<accession>K0SI47</accession>
<evidence type="ECO:0000259" key="5">
    <source>
        <dbReference type="PROSITE" id="PS50070"/>
    </source>
</evidence>
<evidence type="ECO:0000313" key="6">
    <source>
        <dbReference type="EMBL" id="EJK65050.1"/>
    </source>
</evidence>
<dbReference type="SUPFAM" id="SSF55797">
    <property type="entry name" value="PR-1-like"/>
    <property type="match status" value="1"/>
</dbReference>
<keyword evidence="1" id="KW-0420">Kringle</keyword>
<keyword evidence="7" id="KW-1185">Reference proteome</keyword>
<keyword evidence="4" id="KW-0732">Signal</keyword>
<dbReference type="SMART" id="SM00198">
    <property type="entry name" value="SCP"/>
    <property type="match status" value="1"/>
</dbReference>
<feature type="domain" description="Kringle" evidence="5">
    <location>
        <begin position="197"/>
        <end position="273"/>
    </location>
</feature>
<feature type="region of interest" description="Disordered" evidence="3">
    <location>
        <begin position="286"/>
        <end position="346"/>
    </location>
</feature>
<feature type="compositionally biased region" description="Basic residues" evidence="3">
    <location>
        <begin position="26"/>
        <end position="36"/>
    </location>
</feature>
<proteinExistence type="predicted"/>
<feature type="region of interest" description="Disordered" evidence="3">
    <location>
        <begin position="21"/>
        <end position="54"/>
    </location>
</feature>
<dbReference type="Pfam" id="PF00188">
    <property type="entry name" value="CAP"/>
    <property type="match status" value="1"/>
</dbReference>
<dbReference type="GO" id="GO:0005102">
    <property type="term" value="F:signaling receptor binding"/>
    <property type="evidence" value="ECO:0007669"/>
    <property type="project" value="TreeGrafter"/>
</dbReference>
<feature type="chain" id="PRO_5003837186" description="Kringle domain-containing protein" evidence="4">
    <location>
        <begin position="20"/>
        <end position="627"/>
    </location>
</feature>
<dbReference type="InterPro" id="IPR035940">
    <property type="entry name" value="CAP_sf"/>
</dbReference>
<organism evidence="6 7">
    <name type="scientific">Thalassiosira oceanica</name>
    <name type="common">Marine diatom</name>
    <dbReference type="NCBI Taxonomy" id="159749"/>
    <lineage>
        <taxon>Eukaryota</taxon>
        <taxon>Sar</taxon>
        <taxon>Stramenopiles</taxon>
        <taxon>Ochrophyta</taxon>
        <taxon>Bacillariophyta</taxon>
        <taxon>Coscinodiscophyceae</taxon>
        <taxon>Thalassiosirophycidae</taxon>
        <taxon>Thalassiosirales</taxon>
        <taxon>Thalassiosiraceae</taxon>
        <taxon>Thalassiosira</taxon>
    </lineage>
</organism>
<feature type="signal peptide" evidence="4">
    <location>
        <begin position="1"/>
        <end position="19"/>
    </location>
</feature>
<dbReference type="AlphaFoldDB" id="K0SI47"/>